<dbReference type="Proteomes" id="UP001150641">
    <property type="component" value="Unassembled WGS sequence"/>
</dbReference>
<keyword evidence="6" id="KW-1185">Reference proteome</keyword>
<dbReference type="Gene3D" id="2.30.110.10">
    <property type="entry name" value="Electron Transport, Fmn-binding Protein, Chain A"/>
    <property type="match status" value="1"/>
</dbReference>
<comment type="caution">
    <text evidence="5">The sequence shown here is derived from an EMBL/GenBank/DDBJ whole genome shotgun (WGS) entry which is preliminary data.</text>
</comment>
<dbReference type="RefSeq" id="WP_271122548.1">
    <property type="nucleotide sequence ID" value="NZ_JALHAN010000062.1"/>
</dbReference>
<dbReference type="SUPFAM" id="SSF50475">
    <property type="entry name" value="FMN-binding split barrel"/>
    <property type="match status" value="1"/>
</dbReference>
<feature type="domain" description="Flavin reductase like" evidence="4">
    <location>
        <begin position="14"/>
        <end position="166"/>
    </location>
</feature>
<reference evidence="5" key="1">
    <citation type="submission" date="2022-03" db="EMBL/GenBank/DDBJ databases">
        <title>Proposal of a novel genus Dryocolo and two novel species.</title>
        <authorList>
            <person name="Maddock D.W."/>
            <person name="Brady C.L."/>
            <person name="Denman S."/>
            <person name="Arnold D."/>
        </authorList>
    </citation>
    <scope>NUCLEOTIDE SEQUENCE</scope>
    <source>
        <strain evidence="5">H6W4</strain>
    </source>
</reference>
<dbReference type="SMART" id="SM00903">
    <property type="entry name" value="Flavin_Reduct"/>
    <property type="match status" value="1"/>
</dbReference>
<sequence length="182" mass="20702">MTKKYAFPVEQIRRYLEPGPVVLLSSLHRKESNIMTLGWHTILEFSPSLVGCMISAGNHSFSMIRESGECVINLPTRELADTVARIGNCSGNETDKFAEFSLTPVKSKKVAAPAIDECYAHFECRLHDDVLVESYNFFIFEVVYARVQHEPLWPETLHYTGDGLFRTDGEFIDRHPLFTKVS</sequence>
<evidence type="ECO:0000256" key="2">
    <source>
        <dbReference type="ARBA" id="ARBA00022630"/>
    </source>
</evidence>
<proteinExistence type="inferred from homology"/>
<dbReference type="InterPro" id="IPR012349">
    <property type="entry name" value="Split_barrel_FMN-bd"/>
</dbReference>
<dbReference type="GO" id="GO:0016646">
    <property type="term" value="F:oxidoreductase activity, acting on the CH-NH group of donors, NAD or NADP as acceptor"/>
    <property type="evidence" value="ECO:0007669"/>
    <property type="project" value="UniProtKB-ARBA"/>
</dbReference>
<evidence type="ECO:0000256" key="1">
    <source>
        <dbReference type="ARBA" id="ARBA00001917"/>
    </source>
</evidence>
<comment type="cofactor">
    <cofactor evidence="1">
        <name>FMN</name>
        <dbReference type="ChEBI" id="CHEBI:58210"/>
    </cofactor>
</comment>
<comment type="similarity">
    <text evidence="3">Belongs to the flavoredoxin family.</text>
</comment>
<dbReference type="Pfam" id="PF01613">
    <property type="entry name" value="Flavin_Reduct"/>
    <property type="match status" value="1"/>
</dbReference>
<protein>
    <submittedName>
        <fullName evidence="5">Flavin reductase family protein</fullName>
    </submittedName>
</protein>
<dbReference type="PANTHER" id="PTHR43567:SF1">
    <property type="entry name" value="FLAVOREDOXIN"/>
    <property type="match status" value="1"/>
</dbReference>
<dbReference type="AlphaFoldDB" id="A0A9X2W6C1"/>
<dbReference type="InterPro" id="IPR052174">
    <property type="entry name" value="Flavoredoxin"/>
</dbReference>
<evidence type="ECO:0000259" key="4">
    <source>
        <dbReference type="SMART" id="SM00903"/>
    </source>
</evidence>
<dbReference type="EMBL" id="JALHAP010000075">
    <property type="protein sequence ID" value="MCT4701724.1"/>
    <property type="molecule type" value="Genomic_DNA"/>
</dbReference>
<keyword evidence="2" id="KW-0285">Flavoprotein</keyword>
<organism evidence="5 6">
    <name type="scientific">Dryocola boscaweniae</name>
    <dbReference type="NCBI Taxonomy" id="2925397"/>
    <lineage>
        <taxon>Bacteria</taxon>
        <taxon>Pseudomonadati</taxon>
        <taxon>Pseudomonadota</taxon>
        <taxon>Gammaproteobacteria</taxon>
        <taxon>Enterobacterales</taxon>
        <taxon>Enterobacteriaceae</taxon>
        <taxon>Dryocola</taxon>
    </lineage>
</organism>
<dbReference type="InterPro" id="IPR002563">
    <property type="entry name" value="Flavin_Rdtase-like_dom"/>
</dbReference>
<dbReference type="GO" id="GO:0010181">
    <property type="term" value="F:FMN binding"/>
    <property type="evidence" value="ECO:0007669"/>
    <property type="project" value="InterPro"/>
</dbReference>
<name>A0A9X2W6C1_9ENTR</name>
<evidence type="ECO:0000313" key="6">
    <source>
        <dbReference type="Proteomes" id="UP001150641"/>
    </source>
</evidence>
<accession>A0A9X2W6C1</accession>
<gene>
    <name evidence="5" type="ORF">MUA00_07885</name>
</gene>
<evidence type="ECO:0000313" key="5">
    <source>
        <dbReference type="EMBL" id="MCT4701724.1"/>
    </source>
</evidence>
<evidence type="ECO:0000256" key="3">
    <source>
        <dbReference type="ARBA" id="ARBA00038054"/>
    </source>
</evidence>
<dbReference type="PANTHER" id="PTHR43567">
    <property type="entry name" value="FLAVOREDOXIN-RELATED-RELATED"/>
    <property type="match status" value="1"/>
</dbReference>